<organism evidence="1 2">
    <name type="scientific">Trema orientale</name>
    <name type="common">Charcoal tree</name>
    <name type="synonym">Celtis orientalis</name>
    <dbReference type="NCBI Taxonomy" id="63057"/>
    <lineage>
        <taxon>Eukaryota</taxon>
        <taxon>Viridiplantae</taxon>
        <taxon>Streptophyta</taxon>
        <taxon>Embryophyta</taxon>
        <taxon>Tracheophyta</taxon>
        <taxon>Spermatophyta</taxon>
        <taxon>Magnoliopsida</taxon>
        <taxon>eudicotyledons</taxon>
        <taxon>Gunneridae</taxon>
        <taxon>Pentapetalae</taxon>
        <taxon>rosids</taxon>
        <taxon>fabids</taxon>
        <taxon>Rosales</taxon>
        <taxon>Cannabaceae</taxon>
        <taxon>Trema</taxon>
    </lineage>
</organism>
<keyword evidence="2" id="KW-1185">Reference proteome</keyword>
<evidence type="ECO:0000313" key="1">
    <source>
        <dbReference type="EMBL" id="PON94488.1"/>
    </source>
</evidence>
<comment type="caution">
    <text evidence="1">The sequence shown here is derived from an EMBL/GenBank/DDBJ whole genome shotgun (WGS) entry which is preliminary data.</text>
</comment>
<dbReference type="STRING" id="63057.A0A2P5F9M9"/>
<reference evidence="2" key="1">
    <citation type="submission" date="2016-06" db="EMBL/GenBank/DDBJ databases">
        <title>Parallel loss of symbiosis genes in relatives of nitrogen-fixing non-legume Parasponia.</title>
        <authorList>
            <person name="Van Velzen R."/>
            <person name="Holmer R."/>
            <person name="Bu F."/>
            <person name="Rutten L."/>
            <person name="Van Zeijl A."/>
            <person name="Liu W."/>
            <person name="Santuari L."/>
            <person name="Cao Q."/>
            <person name="Sharma T."/>
            <person name="Shen D."/>
            <person name="Roswanjaya Y."/>
            <person name="Wardhani T."/>
            <person name="Kalhor M.S."/>
            <person name="Jansen J."/>
            <person name="Van den Hoogen J."/>
            <person name="Gungor B."/>
            <person name="Hartog M."/>
            <person name="Hontelez J."/>
            <person name="Verver J."/>
            <person name="Yang W.-C."/>
            <person name="Schijlen E."/>
            <person name="Repin R."/>
            <person name="Schilthuizen M."/>
            <person name="Schranz E."/>
            <person name="Heidstra R."/>
            <person name="Miyata K."/>
            <person name="Fedorova E."/>
            <person name="Kohlen W."/>
            <person name="Bisseling T."/>
            <person name="Smit S."/>
            <person name="Geurts R."/>
        </authorList>
    </citation>
    <scope>NUCLEOTIDE SEQUENCE [LARGE SCALE GENOMIC DNA]</scope>
    <source>
        <strain evidence="2">cv. RG33-2</strain>
    </source>
</reference>
<gene>
    <name evidence="1" type="ORF">TorRG33x02_097350</name>
</gene>
<sequence>MHHLLNSVRNKFRSVSKAIKWKFVKAAKAYTVREWENYINFLDFEDPRICEYLASNEVGNENWARCHFNSRRYSIMTSNNAKSFNATDVKLQELLVRKLLEFLRGRMQQRFYNRQLATAGIFTILAISQENHLLEIHAASTRMIFVKAAKVYTVREWENYINFLDFEDPGIRDYLASNEVGNKNWACCHFNARRYSIMISNNAKSFNALDVKPREFLVNPLSVFELEVVDRKCRSYVVDNKNIVKPPLIQARSTDRPKKRRILLNDEEAPRQKCSQCGQGGHNR</sequence>
<dbReference type="Proteomes" id="UP000237000">
    <property type="component" value="Unassembled WGS sequence"/>
</dbReference>
<dbReference type="InParanoid" id="A0A2P5F9M9"/>
<protein>
    <submittedName>
        <fullName evidence="1">Uncharacterized protein</fullName>
    </submittedName>
</protein>
<dbReference type="PANTHER" id="PTHR31973:SF187">
    <property type="entry name" value="MUTATOR TRANSPOSASE MUDRA PROTEIN"/>
    <property type="match status" value="1"/>
</dbReference>
<name>A0A2P5F9M9_TREOI</name>
<dbReference type="EMBL" id="JXTC01000051">
    <property type="protein sequence ID" value="PON94488.1"/>
    <property type="molecule type" value="Genomic_DNA"/>
</dbReference>
<evidence type="ECO:0000313" key="2">
    <source>
        <dbReference type="Proteomes" id="UP000237000"/>
    </source>
</evidence>
<dbReference type="AlphaFoldDB" id="A0A2P5F9M9"/>
<dbReference type="OrthoDB" id="1895122at2759"/>
<proteinExistence type="predicted"/>
<dbReference type="PANTHER" id="PTHR31973">
    <property type="entry name" value="POLYPROTEIN, PUTATIVE-RELATED"/>
    <property type="match status" value="1"/>
</dbReference>
<accession>A0A2P5F9M9</accession>